<name>A0A3E3DH47_9FIRM</name>
<dbReference type="InterPro" id="IPR011006">
    <property type="entry name" value="CheY-like_superfamily"/>
</dbReference>
<dbReference type="RefSeq" id="WP_029466174.1">
    <property type="nucleotide sequence ID" value="NZ_QTJW01000015.1"/>
</dbReference>
<reference evidence="13 14" key="1">
    <citation type="submission" date="2018-08" db="EMBL/GenBank/DDBJ databases">
        <title>A genome reference for cultivated species of the human gut microbiota.</title>
        <authorList>
            <person name="Zou Y."/>
            <person name="Xue W."/>
            <person name="Luo G."/>
        </authorList>
    </citation>
    <scope>NUCLEOTIDE SEQUENCE [LARGE SCALE GENOMIC DNA]</scope>
    <source>
        <strain evidence="13 14">AF19-13AC</strain>
    </source>
</reference>
<dbReference type="Proteomes" id="UP000261023">
    <property type="component" value="Unassembled WGS sequence"/>
</dbReference>
<evidence type="ECO:0000256" key="7">
    <source>
        <dbReference type="ARBA" id="ARBA00023125"/>
    </source>
</evidence>
<dbReference type="InterPro" id="IPR001789">
    <property type="entry name" value="Sig_transdc_resp-reg_receiver"/>
</dbReference>
<accession>A0A3E3DH47</accession>
<comment type="caution">
    <text evidence="13">The sequence shown here is derived from an EMBL/GenBank/DDBJ whole genome shotgun (WGS) entry which is preliminary data.</text>
</comment>
<feature type="modified residue" description="4-aspartylphosphate" evidence="10">
    <location>
        <position position="72"/>
    </location>
</feature>
<dbReference type="InterPro" id="IPR020449">
    <property type="entry name" value="Tscrpt_reg_AraC-type_HTH"/>
</dbReference>
<dbReference type="InterPro" id="IPR018062">
    <property type="entry name" value="HTH_AraC-typ_CS"/>
</dbReference>
<gene>
    <name evidence="13" type="ORF">DWX31_20995</name>
</gene>
<dbReference type="SMART" id="SM00448">
    <property type="entry name" value="REC"/>
    <property type="match status" value="1"/>
</dbReference>
<feature type="domain" description="Response regulatory" evidence="12">
    <location>
        <begin position="20"/>
        <end position="137"/>
    </location>
</feature>
<dbReference type="PRINTS" id="PR00032">
    <property type="entry name" value="HTHARAC"/>
</dbReference>
<evidence type="ECO:0000256" key="2">
    <source>
        <dbReference type="ARBA" id="ARBA00018672"/>
    </source>
</evidence>
<dbReference type="Gene3D" id="3.40.50.2300">
    <property type="match status" value="1"/>
</dbReference>
<dbReference type="Pfam" id="PF00072">
    <property type="entry name" value="Response_reg"/>
    <property type="match status" value="1"/>
</dbReference>
<dbReference type="SMART" id="SM00342">
    <property type="entry name" value="HTH_ARAC"/>
    <property type="match status" value="1"/>
</dbReference>
<sequence length="537" mass="60926">MEMNLISGGEVAVLSGQMIRVVIADDESSIRNGLRTAIPWEELGMSVIGTAKDGREAWELIQTYKPSIAITDIRMPKMTGLELIKRCRDNKLPTQFIILSGYDDFAYAQTAIRYGARAYVLKPLKIGELAAELEGLKEEVLQQRSQSAALAPDDYRSLQISSKKLFLNQLIQNEFHHSSDIQKKLAELQLPLGELPCQVIVFSLRRTGKQNVLDAETAGNVAAIVTAETSSFHGVVWEANSSQVVLIIHAGQVSAVELAETCLRKLRRIQNVKVTIGIGSEEQELLYVSRSYSKALTVLTYQLYEDKRDIYDDTVICTKAPTLSTSSVDTSELLNAMCKNDMETIRIYCHTYFNSLLYVPMPPPSFIRGMSIYLVTDIQNALRKQIQNEDNLFPEFPYRVINQLTTFSEIEEWVTGLFLQYARLISKYLSDRRDGIILDAKQFIHDNLNKKIQAEDVAAHVNLSASYFTIYFKAKTRVNFRDYVLKVKMEHAKHLLASQQANISEVSYAVGYDDYRSFYRAFKNYTGMTPSEYQTKH</sequence>
<dbReference type="PROSITE" id="PS01124">
    <property type="entry name" value="HTH_ARAC_FAMILY_2"/>
    <property type="match status" value="1"/>
</dbReference>
<organism evidence="13 14">
    <name type="scientific">Hungatella hathewayi</name>
    <dbReference type="NCBI Taxonomy" id="154046"/>
    <lineage>
        <taxon>Bacteria</taxon>
        <taxon>Bacillati</taxon>
        <taxon>Bacillota</taxon>
        <taxon>Clostridia</taxon>
        <taxon>Lachnospirales</taxon>
        <taxon>Lachnospiraceae</taxon>
        <taxon>Hungatella</taxon>
    </lineage>
</organism>
<dbReference type="InterPro" id="IPR018060">
    <property type="entry name" value="HTH_AraC"/>
</dbReference>
<evidence type="ECO:0000256" key="1">
    <source>
        <dbReference type="ARBA" id="ARBA00004496"/>
    </source>
</evidence>
<dbReference type="SUPFAM" id="SSF52172">
    <property type="entry name" value="CheY-like"/>
    <property type="match status" value="1"/>
</dbReference>
<protein>
    <recommendedName>
        <fullName evidence="2">Stage 0 sporulation protein A homolog</fullName>
    </recommendedName>
</protein>
<evidence type="ECO:0000259" key="12">
    <source>
        <dbReference type="PROSITE" id="PS50110"/>
    </source>
</evidence>
<dbReference type="Gene3D" id="1.10.10.60">
    <property type="entry name" value="Homeodomain-like"/>
    <property type="match status" value="2"/>
</dbReference>
<evidence type="ECO:0000256" key="6">
    <source>
        <dbReference type="ARBA" id="ARBA00023015"/>
    </source>
</evidence>
<dbReference type="GO" id="GO:0003700">
    <property type="term" value="F:DNA-binding transcription factor activity"/>
    <property type="evidence" value="ECO:0007669"/>
    <property type="project" value="InterPro"/>
</dbReference>
<comment type="subcellular location">
    <subcellularLocation>
        <location evidence="1">Cytoplasm</location>
    </subcellularLocation>
</comment>
<feature type="domain" description="HTH araC/xylS-type" evidence="11">
    <location>
        <begin position="438"/>
        <end position="536"/>
    </location>
</feature>
<dbReference type="AlphaFoldDB" id="A0A3E3DH47"/>
<evidence type="ECO:0000256" key="10">
    <source>
        <dbReference type="PROSITE-ProRule" id="PRU00169"/>
    </source>
</evidence>
<evidence type="ECO:0000256" key="4">
    <source>
        <dbReference type="ARBA" id="ARBA00022553"/>
    </source>
</evidence>
<evidence type="ECO:0000256" key="5">
    <source>
        <dbReference type="ARBA" id="ARBA00023012"/>
    </source>
</evidence>
<dbReference type="EMBL" id="QTJW01000015">
    <property type="protein sequence ID" value="RGD68610.1"/>
    <property type="molecule type" value="Genomic_DNA"/>
</dbReference>
<dbReference type="CDD" id="cd17536">
    <property type="entry name" value="REC_YesN-like"/>
    <property type="match status" value="1"/>
</dbReference>
<dbReference type="InterPro" id="IPR009057">
    <property type="entry name" value="Homeodomain-like_sf"/>
</dbReference>
<dbReference type="PROSITE" id="PS50110">
    <property type="entry name" value="RESPONSE_REGULATORY"/>
    <property type="match status" value="1"/>
</dbReference>
<dbReference type="InterPro" id="IPR051552">
    <property type="entry name" value="HptR"/>
</dbReference>
<dbReference type="GO" id="GO:0043565">
    <property type="term" value="F:sequence-specific DNA binding"/>
    <property type="evidence" value="ECO:0007669"/>
    <property type="project" value="InterPro"/>
</dbReference>
<dbReference type="Pfam" id="PF12833">
    <property type="entry name" value="HTH_18"/>
    <property type="match status" value="1"/>
</dbReference>
<dbReference type="OrthoDB" id="384217at2"/>
<dbReference type="GO" id="GO:0005737">
    <property type="term" value="C:cytoplasm"/>
    <property type="evidence" value="ECO:0007669"/>
    <property type="project" value="UniProtKB-SubCell"/>
</dbReference>
<proteinExistence type="predicted"/>
<evidence type="ECO:0000313" key="14">
    <source>
        <dbReference type="Proteomes" id="UP000261023"/>
    </source>
</evidence>
<keyword evidence="7 13" id="KW-0238">DNA-binding</keyword>
<evidence type="ECO:0000313" key="13">
    <source>
        <dbReference type="EMBL" id="RGD68610.1"/>
    </source>
</evidence>
<keyword evidence="3" id="KW-0963">Cytoplasm</keyword>
<keyword evidence="8" id="KW-0804">Transcription</keyword>
<evidence type="ECO:0000259" key="11">
    <source>
        <dbReference type="PROSITE" id="PS01124"/>
    </source>
</evidence>
<dbReference type="PANTHER" id="PTHR42713:SF3">
    <property type="entry name" value="TRANSCRIPTIONAL REGULATORY PROTEIN HPTR"/>
    <property type="match status" value="1"/>
</dbReference>
<keyword evidence="4 10" id="KW-0597">Phosphoprotein</keyword>
<evidence type="ECO:0000256" key="8">
    <source>
        <dbReference type="ARBA" id="ARBA00023163"/>
    </source>
</evidence>
<dbReference type="GO" id="GO:0000160">
    <property type="term" value="P:phosphorelay signal transduction system"/>
    <property type="evidence" value="ECO:0007669"/>
    <property type="project" value="UniProtKB-KW"/>
</dbReference>
<dbReference type="PROSITE" id="PS00041">
    <property type="entry name" value="HTH_ARAC_FAMILY_1"/>
    <property type="match status" value="1"/>
</dbReference>
<keyword evidence="6" id="KW-0805">Transcription regulation</keyword>
<dbReference type="PANTHER" id="PTHR42713">
    <property type="entry name" value="HISTIDINE KINASE-RELATED"/>
    <property type="match status" value="1"/>
</dbReference>
<comment type="function">
    <text evidence="9">May play the central regulatory role in sporulation. It may be an element of the effector pathway responsible for the activation of sporulation genes in response to nutritional stress. Spo0A may act in concert with spo0H (a sigma factor) to control the expression of some genes that are critical to the sporulation process.</text>
</comment>
<evidence type="ECO:0000256" key="9">
    <source>
        <dbReference type="ARBA" id="ARBA00024867"/>
    </source>
</evidence>
<dbReference type="SUPFAM" id="SSF46689">
    <property type="entry name" value="Homeodomain-like"/>
    <property type="match status" value="2"/>
</dbReference>
<evidence type="ECO:0000256" key="3">
    <source>
        <dbReference type="ARBA" id="ARBA00022490"/>
    </source>
</evidence>
<keyword evidence="5" id="KW-0902">Two-component regulatory system</keyword>
<dbReference type="InterPro" id="IPR041522">
    <property type="entry name" value="CdaR_GGDEF"/>
</dbReference>
<dbReference type="Pfam" id="PF17853">
    <property type="entry name" value="GGDEF_2"/>
    <property type="match status" value="1"/>
</dbReference>